<evidence type="ECO:0000313" key="2">
    <source>
        <dbReference type="Proteomes" id="UP000662074"/>
    </source>
</evidence>
<dbReference type="EMBL" id="BMDO01000005">
    <property type="protein sequence ID" value="GGI50990.1"/>
    <property type="molecule type" value="Genomic_DNA"/>
</dbReference>
<protein>
    <submittedName>
        <fullName evidence="1">Uncharacterized protein</fullName>
    </submittedName>
</protein>
<dbReference type="Proteomes" id="UP000662074">
    <property type="component" value="Unassembled WGS sequence"/>
</dbReference>
<keyword evidence="2" id="KW-1185">Reference proteome</keyword>
<organism evidence="1 2">
    <name type="scientific">Mucilaginibacter galii</name>
    <dbReference type="NCBI Taxonomy" id="2005073"/>
    <lineage>
        <taxon>Bacteria</taxon>
        <taxon>Pseudomonadati</taxon>
        <taxon>Bacteroidota</taxon>
        <taxon>Sphingobacteriia</taxon>
        <taxon>Sphingobacteriales</taxon>
        <taxon>Sphingobacteriaceae</taxon>
        <taxon>Mucilaginibacter</taxon>
    </lineage>
</organism>
<dbReference type="AlphaFoldDB" id="A0A917N1J5"/>
<name>A0A917N1J5_9SPHI</name>
<comment type="caution">
    <text evidence="1">The sequence shown here is derived from an EMBL/GenBank/DDBJ whole genome shotgun (WGS) entry which is preliminary data.</text>
</comment>
<proteinExistence type="predicted"/>
<evidence type="ECO:0000313" key="1">
    <source>
        <dbReference type="EMBL" id="GGI50990.1"/>
    </source>
</evidence>
<reference evidence="1" key="2">
    <citation type="submission" date="2020-09" db="EMBL/GenBank/DDBJ databases">
        <authorList>
            <person name="Sun Q."/>
            <person name="Sedlacek I."/>
        </authorList>
    </citation>
    <scope>NUCLEOTIDE SEQUENCE</scope>
    <source>
        <strain evidence="1">CCM 8711</strain>
    </source>
</reference>
<reference evidence="1" key="1">
    <citation type="journal article" date="2014" name="Int. J. Syst. Evol. Microbiol.">
        <title>Complete genome sequence of Corynebacterium casei LMG S-19264T (=DSM 44701T), isolated from a smear-ripened cheese.</title>
        <authorList>
            <consortium name="US DOE Joint Genome Institute (JGI-PGF)"/>
            <person name="Walter F."/>
            <person name="Albersmeier A."/>
            <person name="Kalinowski J."/>
            <person name="Ruckert C."/>
        </authorList>
    </citation>
    <scope>NUCLEOTIDE SEQUENCE</scope>
    <source>
        <strain evidence="1">CCM 8711</strain>
    </source>
</reference>
<sequence length="217" mass="25108">MAFTQKVRYAVDYYNRNISEQSEIYNGTEYNFLPRATKGSPYLEDRFEFTNANIKYNDTWYNDVSILYDAFKDVLVATQPVNQAQYILHKEYLAEFYLFGHHFVHLNAMSSDNASINDGYYDQLYAGKTVVICKYSKIKTETVTAQGIEVVFDDKQSFFIKKGATIYSVNSKGSVLNAFKDKKKELNTYLSRNNIDYKNNKGLAIARLAAYYDQISK</sequence>
<accession>A0A917N1J5</accession>
<gene>
    <name evidence="1" type="ORF">GCM10011425_22020</name>
</gene>